<proteinExistence type="predicted"/>
<dbReference type="AlphaFoldDB" id="A0A8H3MFL9"/>
<evidence type="ECO:0000313" key="1">
    <source>
        <dbReference type="EMBL" id="GET03621.1"/>
    </source>
</evidence>
<evidence type="ECO:0000313" key="2">
    <source>
        <dbReference type="Proteomes" id="UP000615446"/>
    </source>
</evidence>
<sequence>MSGQISLMVEEIITDLENALKSTNNKSYLELDSVIHKIRLFMIIQIYYQYIRGGGKVTQNNEDRLTG</sequence>
<reference evidence="1" key="1">
    <citation type="submission" date="2019-10" db="EMBL/GenBank/DDBJ databases">
        <title>Conservation and host-specific expression of non-tandemly repeated heterogenous ribosome RNA gene in arbuscular mycorrhizal fungi.</title>
        <authorList>
            <person name="Maeda T."/>
            <person name="Kobayashi Y."/>
            <person name="Nakagawa T."/>
            <person name="Ezawa T."/>
            <person name="Yamaguchi K."/>
            <person name="Bino T."/>
            <person name="Nishimoto Y."/>
            <person name="Shigenobu S."/>
            <person name="Kawaguchi M."/>
        </authorList>
    </citation>
    <scope>NUCLEOTIDE SEQUENCE</scope>
    <source>
        <strain evidence="1">HR1</strain>
    </source>
</reference>
<protein>
    <submittedName>
        <fullName evidence="1">Uncharacterized protein</fullName>
    </submittedName>
</protein>
<organism evidence="1 2">
    <name type="scientific">Rhizophagus clarus</name>
    <dbReference type="NCBI Taxonomy" id="94130"/>
    <lineage>
        <taxon>Eukaryota</taxon>
        <taxon>Fungi</taxon>
        <taxon>Fungi incertae sedis</taxon>
        <taxon>Mucoromycota</taxon>
        <taxon>Glomeromycotina</taxon>
        <taxon>Glomeromycetes</taxon>
        <taxon>Glomerales</taxon>
        <taxon>Glomeraceae</taxon>
        <taxon>Rhizophagus</taxon>
    </lineage>
</organism>
<gene>
    <name evidence="1" type="ORF">RCL2_002995000</name>
</gene>
<comment type="caution">
    <text evidence="1">The sequence shown here is derived from an EMBL/GenBank/DDBJ whole genome shotgun (WGS) entry which is preliminary data.</text>
</comment>
<dbReference type="Proteomes" id="UP000615446">
    <property type="component" value="Unassembled WGS sequence"/>
</dbReference>
<dbReference type="EMBL" id="BLAL01000324">
    <property type="protein sequence ID" value="GET03621.1"/>
    <property type="molecule type" value="Genomic_DNA"/>
</dbReference>
<accession>A0A8H3MFL9</accession>
<name>A0A8H3MFL9_9GLOM</name>